<evidence type="ECO:0000256" key="1">
    <source>
        <dbReference type="SAM" id="MobiDB-lite"/>
    </source>
</evidence>
<dbReference type="AlphaFoldDB" id="A0A382EHY5"/>
<reference evidence="2" key="1">
    <citation type="submission" date="2018-05" db="EMBL/GenBank/DDBJ databases">
        <authorList>
            <person name="Lanie J.A."/>
            <person name="Ng W.-L."/>
            <person name="Kazmierczak K.M."/>
            <person name="Andrzejewski T.M."/>
            <person name="Davidsen T.M."/>
            <person name="Wayne K.J."/>
            <person name="Tettelin H."/>
            <person name="Glass J.I."/>
            <person name="Rusch D."/>
            <person name="Podicherti R."/>
            <person name="Tsui H.-C.T."/>
            <person name="Winkler M.E."/>
        </authorList>
    </citation>
    <scope>NUCLEOTIDE SEQUENCE</scope>
</reference>
<name>A0A382EHY5_9ZZZZ</name>
<feature type="non-terminal residue" evidence="2">
    <location>
        <position position="293"/>
    </location>
</feature>
<sequence length="293" mass="33608">MAFENNQKDFPSPVGDDNAKRKSEFHLPRYFRTIPNSKFLSSTLDQLMQPGVAEKLNGYFGRETAKSFNQEDNYIGDISQNRKDYQFEPATIIKDDLDNIEFYEDYNDYISQLISFNPTLKDHSIISTQEYYSWDPHIDWDKFVNFREYYWLSNGPQSVAVRGQTTEVVSTYTVTIADNEDNFGYVFTPDGLTQNPTIKLYRGVTYKFEINTPGLPFTVRTKRTLDDEFLIETEISEQGVETGVVQIIPTDSTSNELWYVADNDIEAAGLIKVAGIEEASFIDVEAEILGKKT</sequence>
<evidence type="ECO:0000313" key="2">
    <source>
        <dbReference type="EMBL" id="SVB50280.1"/>
    </source>
</evidence>
<dbReference type="EMBL" id="UINC01044606">
    <property type="protein sequence ID" value="SVB50280.1"/>
    <property type="molecule type" value="Genomic_DNA"/>
</dbReference>
<accession>A0A382EHY5</accession>
<organism evidence="2">
    <name type="scientific">marine metagenome</name>
    <dbReference type="NCBI Taxonomy" id="408172"/>
    <lineage>
        <taxon>unclassified sequences</taxon>
        <taxon>metagenomes</taxon>
        <taxon>ecological metagenomes</taxon>
    </lineage>
</organism>
<proteinExistence type="predicted"/>
<gene>
    <name evidence="2" type="ORF">METZ01_LOCUS203134</name>
</gene>
<protein>
    <submittedName>
        <fullName evidence="2">Uncharacterized protein</fullName>
    </submittedName>
</protein>
<feature type="region of interest" description="Disordered" evidence="1">
    <location>
        <begin position="1"/>
        <end position="20"/>
    </location>
</feature>